<evidence type="ECO:0000256" key="1">
    <source>
        <dbReference type="SAM" id="Phobius"/>
    </source>
</evidence>
<sequence length="254" mass="28519">MSETKKSKSAWEITQSIILLLTPVLVAVMGYFFNRSLTQIESQIANVSAMQPFMEMIADKDITTSKMGAYAIYMLKKDDDPQIAAQMILAPGKPHLMDVLVDIGTRDTAIKNVVNRVLENIDLNPGDSVQLSHLSDIQRNALQIIDKIDEQTANATEFATTNEEQKIAAVDWLYLGNFTPGLTSDRIIAGTPKEGETYDLIKGANVRADKPRKENNYRLPQFVRVAKKGSKIKIDTLTTDKKNHKWARVYFVQE</sequence>
<keyword evidence="1" id="KW-0812">Transmembrane</keyword>
<dbReference type="Proteomes" id="UP000625780">
    <property type="component" value="Unassembled WGS sequence"/>
</dbReference>
<gene>
    <name evidence="2" type="ORF">GCM10011361_21030</name>
</gene>
<comment type="caution">
    <text evidence="2">The sequence shown here is derived from an EMBL/GenBank/DDBJ whole genome shotgun (WGS) entry which is preliminary data.</text>
</comment>
<evidence type="ECO:0000313" key="3">
    <source>
        <dbReference type="Proteomes" id="UP000625780"/>
    </source>
</evidence>
<reference evidence="3" key="1">
    <citation type="journal article" date="2019" name="Int. J. Syst. Evol. Microbiol.">
        <title>The Global Catalogue of Microorganisms (GCM) 10K type strain sequencing project: providing services to taxonomists for standard genome sequencing and annotation.</title>
        <authorList>
            <consortium name="The Broad Institute Genomics Platform"/>
            <consortium name="The Broad Institute Genome Sequencing Center for Infectious Disease"/>
            <person name="Wu L."/>
            <person name="Ma J."/>
        </authorList>
    </citation>
    <scope>NUCLEOTIDE SEQUENCE [LARGE SCALE GENOMIC DNA]</scope>
    <source>
        <strain evidence="3">CGMCC 1.12606</strain>
    </source>
</reference>
<feature type="transmembrane region" description="Helical" evidence="1">
    <location>
        <begin position="12"/>
        <end position="33"/>
    </location>
</feature>
<keyword evidence="1" id="KW-0472">Membrane</keyword>
<evidence type="ECO:0008006" key="4">
    <source>
        <dbReference type="Google" id="ProtNLM"/>
    </source>
</evidence>
<name>A0ABQ1R0Y7_9FLAO</name>
<organism evidence="2 3">
    <name type="scientific">Muriicola marianensis</name>
    <dbReference type="NCBI Taxonomy" id="1324801"/>
    <lineage>
        <taxon>Bacteria</taxon>
        <taxon>Pseudomonadati</taxon>
        <taxon>Bacteroidota</taxon>
        <taxon>Flavobacteriia</taxon>
        <taxon>Flavobacteriales</taxon>
        <taxon>Flavobacteriaceae</taxon>
        <taxon>Muriicola</taxon>
    </lineage>
</organism>
<dbReference type="EMBL" id="BMFH01000001">
    <property type="protein sequence ID" value="GGD54135.1"/>
    <property type="molecule type" value="Genomic_DNA"/>
</dbReference>
<dbReference type="RefSeq" id="WP_188370630.1">
    <property type="nucleotide sequence ID" value="NZ_BMFH01000001.1"/>
</dbReference>
<keyword evidence="1" id="KW-1133">Transmembrane helix</keyword>
<accession>A0ABQ1R0Y7</accession>
<evidence type="ECO:0000313" key="2">
    <source>
        <dbReference type="EMBL" id="GGD54135.1"/>
    </source>
</evidence>
<proteinExistence type="predicted"/>
<keyword evidence="3" id="KW-1185">Reference proteome</keyword>
<protein>
    <recommendedName>
        <fullName evidence="4">SH3 domain-containing protein</fullName>
    </recommendedName>
</protein>